<dbReference type="InterPro" id="IPR020449">
    <property type="entry name" value="Tscrpt_reg_AraC-type_HTH"/>
</dbReference>
<keyword evidence="4" id="KW-0238">DNA-binding</keyword>
<keyword evidence="2" id="KW-0677">Repeat</keyword>
<gene>
    <name evidence="9" type="ORF">SAMN02910354_01659</name>
</gene>
<keyword evidence="1" id="KW-0963">Cytoplasm</keyword>
<dbReference type="SUPFAM" id="SSF51215">
    <property type="entry name" value="Regulatory protein AraC"/>
    <property type="match status" value="1"/>
</dbReference>
<dbReference type="SMART" id="SM00342">
    <property type="entry name" value="HTH_ARAC"/>
    <property type="match status" value="1"/>
</dbReference>
<dbReference type="Pfam" id="PF02311">
    <property type="entry name" value="AraC_binding"/>
    <property type="match status" value="1"/>
</dbReference>
<dbReference type="CDD" id="cd06977">
    <property type="entry name" value="cupin_RhaR_RhaS-like_N"/>
    <property type="match status" value="1"/>
</dbReference>
<evidence type="ECO:0000256" key="3">
    <source>
        <dbReference type="ARBA" id="ARBA00023015"/>
    </source>
</evidence>
<feature type="domain" description="HTH araC/xylS-type" evidence="8">
    <location>
        <begin position="174"/>
        <end position="272"/>
    </location>
</feature>
<dbReference type="PANTHER" id="PTHR43280:SF13">
    <property type="entry name" value="HTH-TYPE TRANSCRIPTIONAL ACTIVATOR RHAR"/>
    <property type="match status" value="1"/>
</dbReference>
<dbReference type="SUPFAM" id="SSF46689">
    <property type="entry name" value="Homeodomain-like"/>
    <property type="match status" value="1"/>
</dbReference>
<dbReference type="PANTHER" id="PTHR43280">
    <property type="entry name" value="ARAC-FAMILY TRANSCRIPTIONAL REGULATOR"/>
    <property type="match status" value="1"/>
</dbReference>
<dbReference type="Proteomes" id="UP000199588">
    <property type="component" value="Unassembled WGS sequence"/>
</dbReference>
<accession>A0A1G5DLV8</accession>
<reference evidence="9 10" key="1">
    <citation type="submission" date="2016-10" db="EMBL/GenBank/DDBJ databases">
        <authorList>
            <person name="Varghese N."/>
            <person name="Submissions S."/>
        </authorList>
    </citation>
    <scope>NUCLEOTIDE SEQUENCE [LARGE SCALE GENOMIC DNA]</scope>
    <source>
        <strain evidence="9 10">DSM 22022</strain>
    </source>
</reference>
<dbReference type="InterPro" id="IPR018060">
    <property type="entry name" value="HTH_AraC"/>
</dbReference>
<dbReference type="EMBL" id="FMUQ01000013">
    <property type="protein sequence ID" value="SCY15420.1"/>
    <property type="molecule type" value="Genomic_DNA"/>
</dbReference>
<keyword evidence="5" id="KW-0010">Activator</keyword>
<evidence type="ECO:0000313" key="9">
    <source>
        <dbReference type="EMBL" id="SCY15420.1"/>
    </source>
</evidence>
<dbReference type="Gene3D" id="1.10.10.60">
    <property type="entry name" value="Homeodomain-like"/>
    <property type="match status" value="2"/>
</dbReference>
<dbReference type="InterPro" id="IPR003313">
    <property type="entry name" value="AraC-bd"/>
</dbReference>
<evidence type="ECO:0000256" key="6">
    <source>
        <dbReference type="ARBA" id="ARBA00023163"/>
    </source>
</evidence>
<evidence type="ECO:0000256" key="7">
    <source>
        <dbReference type="ARBA" id="ARBA00023308"/>
    </source>
</evidence>
<comment type="caution">
    <text evidence="9">The sequence shown here is derived from an EMBL/GenBank/DDBJ whole genome shotgun (WGS) entry which is preliminary data.</text>
</comment>
<dbReference type="PROSITE" id="PS00041">
    <property type="entry name" value="HTH_ARAC_FAMILY_1"/>
    <property type="match status" value="1"/>
</dbReference>
<protein>
    <submittedName>
        <fullName evidence="9">Transcriptional regulator, AraC family</fullName>
    </submittedName>
</protein>
<keyword evidence="3" id="KW-0805">Transcription regulation</keyword>
<keyword evidence="6" id="KW-0804">Transcription</keyword>
<dbReference type="PRINTS" id="PR00032">
    <property type="entry name" value="HTHARAC"/>
</dbReference>
<evidence type="ECO:0000256" key="5">
    <source>
        <dbReference type="ARBA" id="ARBA00023159"/>
    </source>
</evidence>
<evidence type="ECO:0000313" key="10">
    <source>
        <dbReference type="Proteomes" id="UP000199588"/>
    </source>
</evidence>
<sequence length="276" mass="32149">MTDILQLSHHSYFISEESPITVERRHYQPPFPLHRHDFNEIVIISAGNGIHFWNDEIHPITTGNVLYIESGDKHKYGEVDKLKLDNILYRPEKLSLFPIMKDYIPHNNEKKSLRINQETLVQLQSLISQLEIESKKTNKSSMHLSEAIFLQILILICRTQQQENKEYSDISKLESLFSALNQSISQEFYLADFCRQNQLAVSSVRRIFKQQTNMTIAQYLQKLRLCRAATLLRNTSESVANIAIRCGYSDSNYFSSVFGKTFSCTPTEYRSRFIKK</sequence>
<organism evidence="9 10">
    <name type="scientific">Basfia succiniciproducens</name>
    <dbReference type="NCBI Taxonomy" id="653940"/>
    <lineage>
        <taxon>Bacteria</taxon>
        <taxon>Pseudomonadati</taxon>
        <taxon>Pseudomonadota</taxon>
        <taxon>Gammaproteobacteria</taxon>
        <taxon>Pasteurellales</taxon>
        <taxon>Pasteurellaceae</taxon>
        <taxon>Basfia</taxon>
    </lineage>
</organism>
<proteinExistence type="predicted"/>
<dbReference type="InterPro" id="IPR014710">
    <property type="entry name" value="RmlC-like_jellyroll"/>
</dbReference>
<evidence type="ECO:0000256" key="1">
    <source>
        <dbReference type="ARBA" id="ARBA00022490"/>
    </source>
</evidence>
<name>A0A1G5DLV8_9PAST</name>
<keyword evidence="10" id="KW-1185">Reference proteome</keyword>
<dbReference type="RefSeq" id="WP_090656029.1">
    <property type="nucleotide sequence ID" value="NZ_CP015031.1"/>
</dbReference>
<evidence type="ECO:0000256" key="2">
    <source>
        <dbReference type="ARBA" id="ARBA00022737"/>
    </source>
</evidence>
<dbReference type="InterPro" id="IPR009057">
    <property type="entry name" value="Homeodomain-like_sf"/>
</dbReference>
<evidence type="ECO:0000256" key="4">
    <source>
        <dbReference type="ARBA" id="ARBA00023125"/>
    </source>
</evidence>
<keyword evidence="7" id="KW-0684">Rhamnose metabolism</keyword>
<evidence type="ECO:0000259" key="8">
    <source>
        <dbReference type="PROSITE" id="PS01124"/>
    </source>
</evidence>
<dbReference type="InterPro" id="IPR018062">
    <property type="entry name" value="HTH_AraC-typ_CS"/>
</dbReference>
<dbReference type="Gene3D" id="2.60.120.10">
    <property type="entry name" value="Jelly Rolls"/>
    <property type="match status" value="1"/>
</dbReference>
<dbReference type="InterPro" id="IPR037923">
    <property type="entry name" value="HTH-like"/>
</dbReference>
<dbReference type="Pfam" id="PF12833">
    <property type="entry name" value="HTH_18"/>
    <property type="match status" value="1"/>
</dbReference>
<dbReference type="InterPro" id="IPR047220">
    <property type="entry name" value="RhaR_RhaS-like_N"/>
</dbReference>
<dbReference type="PROSITE" id="PS01124">
    <property type="entry name" value="HTH_ARAC_FAMILY_2"/>
    <property type="match status" value="1"/>
</dbReference>